<evidence type="ECO:0000313" key="7">
    <source>
        <dbReference type="Proteomes" id="UP000028643"/>
    </source>
</evidence>
<feature type="region of interest" description="Disordered" evidence="4">
    <location>
        <begin position="99"/>
        <end position="120"/>
    </location>
</feature>
<dbReference type="InterPro" id="IPR005318">
    <property type="entry name" value="OM_porin_bac"/>
</dbReference>
<name>A0A085VBC9_PSESX</name>
<evidence type="ECO:0000256" key="1">
    <source>
        <dbReference type="ARBA" id="ARBA00009075"/>
    </source>
</evidence>
<protein>
    <submittedName>
        <fullName evidence="6">Porin</fullName>
    </submittedName>
</protein>
<feature type="chain" id="PRO_5001798584" evidence="5">
    <location>
        <begin position="28"/>
        <end position="415"/>
    </location>
</feature>
<evidence type="ECO:0000256" key="3">
    <source>
        <dbReference type="ARBA" id="ARBA00022729"/>
    </source>
</evidence>
<dbReference type="EMBL" id="JPQT01000096">
    <property type="protein sequence ID" value="KFE52742.1"/>
    <property type="molecule type" value="Genomic_DNA"/>
</dbReference>
<organism evidence="6 7">
    <name type="scientific">Pseudomonas syringae</name>
    <dbReference type="NCBI Taxonomy" id="317"/>
    <lineage>
        <taxon>Bacteria</taxon>
        <taxon>Pseudomonadati</taxon>
        <taxon>Pseudomonadota</taxon>
        <taxon>Gammaproteobacteria</taxon>
        <taxon>Pseudomonadales</taxon>
        <taxon>Pseudomonadaceae</taxon>
        <taxon>Pseudomonas</taxon>
    </lineage>
</organism>
<dbReference type="Gene3D" id="2.40.160.10">
    <property type="entry name" value="Porin"/>
    <property type="match status" value="1"/>
</dbReference>
<dbReference type="AlphaFoldDB" id="A0A085VBC9"/>
<comment type="similarity">
    <text evidence="1">Belongs to the outer membrane porin (Opr) (TC 1.B.25) family.</text>
</comment>
<dbReference type="PANTHER" id="PTHR34596:SF2">
    <property type="entry name" value="CHITOPORIN"/>
    <property type="match status" value="1"/>
</dbReference>
<dbReference type="Pfam" id="PF03573">
    <property type="entry name" value="OprD"/>
    <property type="match status" value="1"/>
</dbReference>
<dbReference type="GO" id="GO:0015288">
    <property type="term" value="F:porin activity"/>
    <property type="evidence" value="ECO:0007669"/>
    <property type="project" value="TreeGrafter"/>
</dbReference>
<proteinExistence type="inferred from homology"/>
<dbReference type="Proteomes" id="UP000028643">
    <property type="component" value="Unassembled WGS sequence"/>
</dbReference>
<feature type="signal peptide" evidence="5">
    <location>
        <begin position="1"/>
        <end position="27"/>
    </location>
</feature>
<dbReference type="PATRIC" id="fig|317.174.peg.1554"/>
<evidence type="ECO:0000256" key="2">
    <source>
        <dbReference type="ARBA" id="ARBA00022448"/>
    </source>
</evidence>
<accession>A0A085VBC9</accession>
<comment type="caution">
    <text evidence="6">The sequence shown here is derived from an EMBL/GenBank/DDBJ whole genome shotgun (WGS) entry which is preliminary data.</text>
</comment>
<keyword evidence="2" id="KW-0813">Transport</keyword>
<sequence>MHKSPSALGFTTAVLGLSLALPNMAEADFLEDSKAELELRNFYFNSDYRQDGAAQSKRDEWAQGLILKYESGFTEGPVGFGVDAMGLFGLKLDSGPDRQNSGLLPVGDEKAPDNYGRSGVTGKARISKTVLRVGTLIPKLPTVLPNDGRLLPQTFRGAQVTSTDIDRMTLNAGQLTSNTLRNVSGHDDIEVAAKGVKGAVPSDQFNFASASYAWDKTFTTSYHYGGLEKNYKQHIFNIVHTLPMGESQSFKTDLRYADSSKDGNTNIDNQALGARFTYRISGHSFGAAWQSMKGETGFPHLDGTDSYLVNYVMISPDFANPDEKSWQARYDFDFASVGIPGLTFMTRYLKGDNFARTKTLEGTEWERNTDISYAFQSSPLKNLEVTWRNGSYRSNGSGNDIDQNRFIVSYTLPLL</sequence>
<keyword evidence="3 5" id="KW-0732">Signal</keyword>
<dbReference type="PANTHER" id="PTHR34596">
    <property type="entry name" value="CHITOPORIN"/>
    <property type="match status" value="1"/>
</dbReference>
<dbReference type="RefSeq" id="WP_047573387.1">
    <property type="nucleotide sequence ID" value="NZ_JPQT01000096.1"/>
</dbReference>
<dbReference type="InterPro" id="IPR023614">
    <property type="entry name" value="Porin_dom_sf"/>
</dbReference>
<gene>
    <name evidence="6" type="ORF">IV02_07635</name>
</gene>
<dbReference type="GO" id="GO:0016020">
    <property type="term" value="C:membrane"/>
    <property type="evidence" value="ECO:0007669"/>
    <property type="project" value="InterPro"/>
</dbReference>
<evidence type="ECO:0000256" key="4">
    <source>
        <dbReference type="SAM" id="MobiDB-lite"/>
    </source>
</evidence>
<reference evidence="6 7" key="1">
    <citation type="submission" date="2014-07" db="EMBL/GenBank/DDBJ databases">
        <title>Draft Genome Sequences of Environmental Pseudomonas syringae strains.</title>
        <authorList>
            <person name="Baltrus D.A."/>
            <person name="Berge O."/>
            <person name="Morris C."/>
        </authorList>
    </citation>
    <scope>NUCLEOTIDE SEQUENCE [LARGE SCALE GENOMIC DNA]</scope>
    <source>
        <strain evidence="6 7">CEB003</strain>
    </source>
</reference>
<evidence type="ECO:0000256" key="5">
    <source>
        <dbReference type="SAM" id="SignalP"/>
    </source>
</evidence>
<evidence type="ECO:0000313" key="6">
    <source>
        <dbReference type="EMBL" id="KFE52742.1"/>
    </source>
</evidence>